<keyword evidence="4" id="KW-1185">Reference proteome</keyword>
<organism evidence="3 4">
    <name type="scientific">Lutibacter flavus</name>
    <dbReference type="NCBI Taxonomy" id="691689"/>
    <lineage>
        <taxon>Bacteria</taxon>
        <taxon>Pseudomonadati</taxon>
        <taxon>Bacteroidota</taxon>
        <taxon>Flavobacteriia</taxon>
        <taxon>Flavobacteriales</taxon>
        <taxon>Flavobacteriaceae</taxon>
        <taxon>Lutibacter</taxon>
    </lineage>
</organism>
<proteinExistence type="predicted"/>
<dbReference type="AlphaFoldDB" id="A0A238VFP1"/>
<dbReference type="Pfam" id="PF18911">
    <property type="entry name" value="PKD_4"/>
    <property type="match status" value="1"/>
</dbReference>
<evidence type="ECO:0000313" key="3">
    <source>
        <dbReference type="EMBL" id="SNR32984.1"/>
    </source>
</evidence>
<gene>
    <name evidence="3" type="ORF">SAMN04488111_0395</name>
</gene>
<accession>A0A238VFP1</accession>
<evidence type="ECO:0000256" key="1">
    <source>
        <dbReference type="SAM" id="SignalP"/>
    </source>
</evidence>
<dbReference type="SUPFAM" id="SSF49299">
    <property type="entry name" value="PKD domain"/>
    <property type="match status" value="1"/>
</dbReference>
<dbReference type="PROSITE" id="PS50093">
    <property type="entry name" value="PKD"/>
    <property type="match status" value="1"/>
</dbReference>
<dbReference type="Proteomes" id="UP000198412">
    <property type="component" value="Unassembled WGS sequence"/>
</dbReference>
<keyword evidence="1" id="KW-0732">Signal</keyword>
<dbReference type="InterPro" id="IPR022409">
    <property type="entry name" value="PKD/Chitinase_dom"/>
</dbReference>
<dbReference type="Gene3D" id="2.60.40.10">
    <property type="entry name" value="Immunoglobulins"/>
    <property type="match status" value="1"/>
</dbReference>
<dbReference type="EMBL" id="FZNX01000001">
    <property type="protein sequence ID" value="SNR32984.1"/>
    <property type="molecule type" value="Genomic_DNA"/>
</dbReference>
<evidence type="ECO:0000313" key="4">
    <source>
        <dbReference type="Proteomes" id="UP000198412"/>
    </source>
</evidence>
<dbReference type="InterPro" id="IPR035986">
    <property type="entry name" value="PKD_dom_sf"/>
</dbReference>
<protein>
    <recommendedName>
        <fullName evidence="2">PKD domain-containing protein</fullName>
    </recommendedName>
</protein>
<dbReference type="InterPro" id="IPR000601">
    <property type="entry name" value="PKD_dom"/>
</dbReference>
<dbReference type="CDD" id="cd00146">
    <property type="entry name" value="PKD"/>
    <property type="match status" value="1"/>
</dbReference>
<name>A0A238VFP1_9FLAO</name>
<dbReference type="SMART" id="SM00089">
    <property type="entry name" value="PKD"/>
    <property type="match status" value="1"/>
</dbReference>
<dbReference type="PROSITE" id="PS51257">
    <property type="entry name" value="PROKAR_LIPOPROTEIN"/>
    <property type="match status" value="1"/>
</dbReference>
<feature type="chain" id="PRO_5012263474" description="PKD domain-containing protein" evidence="1">
    <location>
        <begin position="29"/>
        <end position="316"/>
    </location>
</feature>
<sequence length="316" mass="33439">MKKIIKFKNRVSSSILGVIALTAVLSLSSCDPSLDSLSYDLPEANSKEDLTPPAASFSAAETDDFLTWTFGNTSSSATDYAWDYGDGNSSTGVDGVNTFPGEGTFTVTLTATDKLGVTSTFSKEVVVEEPPIPAAISPTILNGDFSSGQDDWKFSTFTGGTTSPFNSSSDGSNINYDGSDNGGKTPGAKWTNGTSSGIYRSSSTRIAYQALTVSPGREYVLEYEYAIKNDNDTNGGAKIVGEILNGHFSDGADALVSSDAGEYIVRNEGTNLLGKGNFTLVRQQFTASDSGLVSIFIWGETTQDAYVDNVKVYPVD</sequence>
<dbReference type="InterPro" id="IPR013783">
    <property type="entry name" value="Ig-like_fold"/>
</dbReference>
<dbReference type="OrthoDB" id="1491481at2"/>
<dbReference type="RefSeq" id="WP_089376744.1">
    <property type="nucleotide sequence ID" value="NZ_FZNX01000001.1"/>
</dbReference>
<feature type="domain" description="PKD" evidence="2">
    <location>
        <begin position="49"/>
        <end position="130"/>
    </location>
</feature>
<reference evidence="4" key="1">
    <citation type="submission" date="2017-06" db="EMBL/GenBank/DDBJ databases">
        <authorList>
            <person name="Varghese N."/>
            <person name="Submissions S."/>
        </authorList>
    </citation>
    <scope>NUCLEOTIDE SEQUENCE [LARGE SCALE GENOMIC DNA]</scope>
    <source>
        <strain evidence="4">DSM 27993</strain>
    </source>
</reference>
<feature type="signal peptide" evidence="1">
    <location>
        <begin position="1"/>
        <end position="28"/>
    </location>
</feature>
<evidence type="ECO:0000259" key="2">
    <source>
        <dbReference type="PROSITE" id="PS50093"/>
    </source>
</evidence>
<dbReference type="Gene3D" id="2.60.120.260">
    <property type="entry name" value="Galactose-binding domain-like"/>
    <property type="match status" value="1"/>
</dbReference>